<evidence type="ECO:0000256" key="1">
    <source>
        <dbReference type="ARBA" id="ARBA00004906"/>
    </source>
</evidence>
<evidence type="ECO:0000259" key="4">
    <source>
        <dbReference type="PROSITE" id="PS50144"/>
    </source>
</evidence>
<organism evidence="5">
    <name type="scientific">Oryza meridionalis</name>
    <dbReference type="NCBI Taxonomy" id="40149"/>
    <lineage>
        <taxon>Eukaryota</taxon>
        <taxon>Viridiplantae</taxon>
        <taxon>Streptophyta</taxon>
        <taxon>Embryophyta</taxon>
        <taxon>Tracheophyta</taxon>
        <taxon>Spermatophyta</taxon>
        <taxon>Magnoliopsida</taxon>
        <taxon>Liliopsida</taxon>
        <taxon>Poales</taxon>
        <taxon>Poaceae</taxon>
        <taxon>BOP clade</taxon>
        <taxon>Oryzoideae</taxon>
        <taxon>Oryzeae</taxon>
        <taxon>Oryzinae</taxon>
        <taxon>Oryza</taxon>
    </lineage>
</organism>
<dbReference type="PROSITE" id="PS50097">
    <property type="entry name" value="BTB"/>
    <property type="match status" value="7"/>
</dbReference>
<name>A0A0E0EY50_9ORYZ</name>
<dbReference type="HOGENOM" id="CLU_000486_0_0_1"/>
<dbReference type="Pfam" id="PF00651">
    <property type="entry name" value="BTB"/>
    <property type="match status" value="7"/>
</dbReference>
<dbReference type="PROSITE" id="PS50144">
    <property type="entry name" value="MATH"/>
    <property type="match status" value="6"/>
</dbReference>
<dbReference type="PANTHER" id="PTHR26379">
    <property type="entry name" value="BTB/POZ AND MATH DOMAIN-CONTAINING PROTEIN 1"/>
    <property type="match status" value="1"/>
</dbReference>
<dbReference type="GO" id="GO:0016567">
    <property type="term" value="P:protein ubiquitination"/>
    <property type="evidence" value="ECO:0007669"/>
    <property type="project" value="InterPro"/>
</dbReference>
<comment type="similarity">
    <text evidence="2">Belongs to the Tdpoz family.</text>
</comment>
<dbReference type="SUPFAM" id="SSF49599">
    <property type="entry name" value="TRAF domain-like"/>
    <property type="match status" value="6"/>
</dbReference>
<feature type="domain" description="MATH" evidence="4">
    <location>
        <begin position="400"/>
        <end position="527"/>
    </location>
</feature>
<feature type="domain" description="MATH" evidence="4">
    <location>
        <begin position="1044"/>
        <end position="1177"/>
    </location>
</feature>
<dbReference type="Pfam" id="PF24570">
    <property type="entry name" value="BACK_BPM_SPOP"/>
    <property type="match status" value="6"/>
</dbReference>
<accession>A0A0E0EY50</accession>
<feature type="domain" description="MATH" evidence="4">
    <location>
        <begin position="25"/>
        <end position="159"/>
    </location>
</feature>
<dbReference type="Pfam" id="PF22486">
    <property type="entry name" value="MATH_2"/>
    <property type="match status" value="6"/>
</dbReference>
<comment type="pathway">
    <text evidence="1">Protein modification; protein ubiquitination.</text>
</comment>
<dbReference type="Proteomes" id="UP000008021">
    <property type="component" value="Chromosome 10"/>
</dbReference>
<dbReference type="InterPro" id="IPR045005">
    <property type="entry name" value="BPM1-6"/>
</dbReference>
<feature type="domain" description="BTB" evidence="3">
    <location>
        <begin position="2209"/>
        <end position="2271"/>
    </location>
</feature>
<feature type="domain" description="BTB" evidence="3">
    <location>
        <begin position="1841"/>
        <end position="1913"/>
    </location>
</feature>
<evidence type="ECO:0008006" key="7">
    <source>
        <dbReference type="Google" id="ProtNLM"/>
    </source>
</evidence>
<evidence type="ECO:0000313" key="5">
    <source>
        <dbReference type="EnsemblPlants" id="OMERI10G08040.1"/>
    </source>
</evidence>
<feature type="domain" description="BTB" evidence="3">
    <location>
        <begin position="201"/>
        <end position="269"/>
    </location>
</feature>
<dbReference type="SMART" id="SM00225">
    <property type="entry name" value="BTB"/>
    <property type="match status" value="7"/>
</dbReference>
<dbReference type="eggNOG" id="KOG1987">
    <property type="taxonomic scope" value="Eukaryota"/>
</dbReference>
<reference evidence="5" key="1">
    <citation type="submission" date="2015-04" db="UniProtKB">
        <authorList>
            <consortium name="EnsemblPlants"/>
        </authorList>
    </citation>
    <scope>IDENTIFICATION</scope>
</reference>
<dbReference type="CDD" id="cd00121">
    <property type="entry name" value="MATH"/>
    <property type="match status" value="6"/>
</dbReference>
<dbReference type="InterPro" id="IPR011333">
    <property type="entry name" value="SKP1/BTB/POZ_sf"/>
</dbReference>
<dbReference type="Gene3D" id="6.10.250.3030">
    <property type="match status" value="1"/>
</dbReference>
<dbReference type="Gene3D" id="1.25.40.420">
    <property type="match status" value="4"/>
</dbReference>
<dbReference type="InterPro" id="IPR056423">
    <property type="entry name" value="BACK_BPM_SPOP"/>
</dbReference>
<dbReference type="PANTHER" id="PTHR26379:SF381">
    <property type="entry name" value="OS10G0429300 PROTEIN"/>
    <property type="match status" value="1"/>
</dbReference>
<feature type="domain" description="MATH" evidence="4">
    <location>
        <begin position="1415"/>
        <end position="1548"/>
    </location>
</feature>
<evidence type="ECO:0000313" key="6">
    <source>
        <dbReference type="Proteomes" id="UP000008021"/>
    </source>
</evidence>
<feature type="domain" description="BTB" evidence="3">
    <location>
        <begin position="1591"/>
        <end position="1659"/>
    </location>
</feature>
<proteinExistence type="inferred from homology"/>
<dbReference type="SUPFAM" id="SSF54695">
    <property type="entry name" value="POZ domain"/>
    <property type="match status" value="7"/>
</dbReference>
<dbReference type="Gene3D" id="3.30.710.10">
    <property type="entry name" value="Potassium Channel Kv1.1, Chain A"/>
    <property type="match status" value="7"/>
</dbReference>
<dbReference type="InterPro" id="IPR008974">
    <property type="entry name" value="TRAF-like"/>
</dbReference>
<keyword evidence="6" id="KW-1185">Reference proteome</keyword>
<feature type="domain" description="MATH" evidence="4">
    <location>
        <begin position="697"/>
        <end position="827"/>
    </location>
</feature>
<sequence length="2383" mass="264282">MSSAACRCNPSRSASASAVVVDTATGYHLLKIEGYSLTKGIPASLSLKSSQFTVGGYRWRIDYFPNGDCADSADYISLFLSLDERANKDVKVRASWRFQIGYTGHVDKPPSLSTAKVCTTFGVGPDGSWSWGYDRFIRREDFEKSDNLRDDSFTIRCDIAVVRQFRVEETTEILPLETFVSVPPSDMNQQFGDLLETEKGADVVFEVGGETFAAHWCVLAARSPVFRAELYSLMKEGDTAGVVRIEDMEAQVFKLLLRFVYTDSLPEMENDDEDVMCQHLLVAADRYNLERLKLICEEKLCSYISVDAVSNILALADQHHCDGLKKACFHFLASPVNLNAVIASDGLKHLSRSFPSLMEELVAMLVSRCNFFSVLPPSSADGHGNASTRSTSAIVVDRVTGHHLFKIDGYSFTKETPIGTAIASGEFTVGGYRWRIEYYPNGRGKKSADYISLYLSLDKNTSGKVKVKYQFDLADRVKKQPSLISKPVRTFGRADSWTWGFPKFMKRRKFEKSKYLKDDCFTIRCDMVVMREIRALRKQHLCPFPHDLKQQLGDLLETGKGADVVFEVGGETFAAHRYVLAARSPVFSAEFFGSMKESDAAAGGVVRIEEMEAQVFKVLLRFVYTDSLPKMEEDIMCQHLLVAADRYNLKRFKLICEKKLCKYISVGTVANILALADQHYCEGLKKACFNFLGSSANGYHLLKINGYSLTKGTPNGKPLISSQFTVGGHCWRIYYYPNGNLAESANHMSLFLWLDEKSTKDVNVQARLKFRINGGGQMDNPPSLAMSEVKTFCEGFMSWGHSTFIKREDFEKSKNLRDDSFTIRCDIVVVCKIRVEETTEIAFPGEALIMSVPPSNMNHQLGDLLETGKGADVVFEVAGQTFAAHRCVLAARSPVFSAELYGPMKESDTTTGVVRVEDMEAQVFRALLRFVYTDSLPKMEEEGVMCQHLLVAADRYNLERLKLICEEKLCKHVSVHTVSNLLVLADQHRCEWLKKACVNFSLSRSWLSLLKELVNPRNSSGDGEQFPVISASASASAVVVDTATGYHLLKIESYSLTKDTTPVHSFINSSQFTVGGYRWRIEYYPNGYWADSADYISLFLSLDERANKDVKVQAKLYFQISYTDQVVDEPPPSLASAKLDTFGEGSWSWGYAEFIKREDFEKSKDPKDDSFTIRCDIVVVLGTRTEGRTKILVPAETFVSVPPSNMNQQLGNLLECEKGADVVFEVGGQTFAAHRCVLAARSPVFSAELYGLMKEGDTTGVVWIEEMEARVFKLLLHFVYTDSLPEMKTEEDVMSQDLLVAADRYNLERLKLICEERLCSCISVGTVSNILALADQHHCDGLKKACFNFLGSPANLSAVIAGNGLKHLSRSCPSLMEELVAMLAPPPSHAYGDGEQFPVISASASASAVVVDTATGYHLLKIESYSLTKDTTPVHSFINSSQFTVGGYRWRIEYYPNGYWADSADYISLFLSLDERANKDVKVQAKLYFQISYTDQVVDEPPPSLASAKLDTFGEGSWSWGYAEFIKREDFEKSKDPKDDSFTIRCDIVVVLGTRTEGRTKILVPAETFVSVPPSNMNQQLGNLLECEKGADVVFEVGGQTFAAHRCVLAARSPVFSAELYGLMKEGDTTGVVWIEEMEARVFKLLLHFVYTDSLPEMKTEEDVMSQDLLVAADRYNLERLKLICEERLCSCISVGTVSNILALADQHHCDGLKKACFNFLGSPANLSAVIAGNGLKHLSRSCPSLMEELVAMLAPPPSHAYRRRRTSSPRSRSTSFYTVAAVVALRSVREFRGVAIWSVVTDNCCVVRCDVVVGAAASVSVPPSDLQRYLGHLLETKLGADVTFEVGGETFPAHRCVLAARSPVFKAELFGGMKESDAADGGAIRVEAGMDACYGLQALLHFVYTNSLPEPEMETEEEELVMFQNLLAAARTCTTCQEKLCQHIDVSTVEAILALAEAPSCTNTEACLEFIRSPANLKAVFGADRLRHLTTTCPSVLPEIIADLLASTKGHVGLLLHRRLSPSSSAITAGATSGYYLLVVEGYSRTKDTVPNGECVSSRPFRVGGCHWVIDYYPNGESSDDADYISVFLQLDDQDDDSRPVMAHYEFSFIDQVEKQEATHICSETFEFPYDSQYWARGYHNFIERKELEKSKHLKDDCFTIRCDIIVKKDGSNTTVSAGGDVAAPLVAVPPSDMHRQFTDLLLAKGGADVTFEVGGETFAAHRCVLAARSTVFMAELFGPMEEGTTASVIHISDMLPEAFKAMLAFIYNDTPPPETEEDEDGKVAMWQHLLVAADRYDLPRLKLICEEKLCGHIGVGTATTILLLADKHHCRGLKEACLEFLSSPANLEEVMEHGGLEDVVGTCPSVLVELIAKLALLRTQV</sequence>
<feature type="domain" description="BTB" evidence="3">
    <location>
        <begin position="871"/>
        <end position="940"/>
    </location>
</feature>
<feature type="domain" description="MATH" evidence="4">
    <location>
        <begin position="2034"/>
        <end position="2166"/>
    </location>
</feature>
<dbReference type="InterPro" id="IPR000210">
    <property type="entry name" value="BTB/POZ_dom"/>
</dbReference>
<dbReference type="Gene3D" id="2.60.210.10">
    <property type="entry name" value="Apoptosis, Tumor Necrosis Factor Receptor Associated Protein 2, Chain A"/>
    <property type="match status" value="6"/>
</dbReference>
<dbReference type="EnsemblPlants" id="OMERI10G08040.1">
    <property type="protein sequence ID" value="OMERI10G08040.1"/>
    <property type="gene ID" value="OMERI10G08040"/>
</dbReference>
<dbReference type="Gramene" id="OMERI10G08040.1">
    <property type="protein sequence ID" value="OMERI10G08040.1"/>
    <property type="gene ID" value="OMERI10G08040"/>
</dbReference>
<evidence type="ECO:0000259" key="3">
    <source>
        <dbReference type="PROSITE" id="PS50097"/>
    </source>
</evidence>
<reference evidence="5" key="2">
    <citation type="submission" date="2018-05" db="EMBL/GenBank/DDBJ databases">
        <title>OmerRS3 (Oryza meridionalis Reference Sequence Version 3).</title>
        <authorList>
            <person name="Zhang J."/>
            <person name="Kudrna D."/>
            <person name="Lee S."/>
            <person name="Talag J."/>
            <person name="Welchert J."/>
            <person name="Wing R.A."/>
        </authorList>
    </citation>
    <scope>NUCLEOTIDE SEQUENCE [LARGE SCALE GENOMIC DNA]</scope>
    <source>
        <strain evidence="5">cv. OR44</strain>
    </source>
</reference>
<dbReference type="InterPro" id="IPR002083">
    <property type="entry name" value="MATH/TRAF_dom"/>
</dbReference>
<evidence type="ECO:0000256" key="2">
    <source>
        <dbReference type="ARBA" id="ARBA00010846"/>
    </source>
</evidence>
<feature type="domain" description="BTB" evidence="3">
    <location>
        <begin position="1220"/>
        <end position="1288"/>
    </location>
</feature>
<dbReference type="FunFam" id="3.30.710.10:FF:000159">
    <property type="entry name" value="Speckle-type POZ protein B"/>
    <property type="match status" value="1"/>
</dbReference>
<feature type="domain" description="BTB" evidence="3">
    <location>
        <begin position="562"/>
        <end position="632"/>
    </location>
</feature>
<dbReference type="SMART" id="SM00061">
    <property type="entry name" value="MATH"/>
    <property type="match status" value="6"/>
</dbReference>
<dbReference type="STRING" id="40149.A0A0E0EY50"/>
<dbReference type="CDD" id="cd18280">
    <property type="entry name" value="BTB_POZ_BPM_plant"/>
    <property type="match status" value="6"/>
</dbReference>
<protein>
    <recommendedName>
        <fullName evidence="7">BTB domain-containing protein</fullName>
    </recommendedName>
</protein>